<feature type="transmembrane region" description="Helical" evidence="1">
    <location>
        <begin position="25"/>
        <end position="46"/>
    </location>
</feature>
<evidence type="ECO:0000313" key="2">
    <source>
        <dbReference type="EMBL" id="PQV43488.1"/>
    </source>
</evidence>
<accession>A0A285ELB4</accession>
<reference evidence="5" key="1">
    <citation type="submission" date="2017-09" db="EMBL/GenBank/DDBJ databases">
        <authorList>
            <person name="Varghese N."/>
            <person name="Submissions S."/>
        </authorList>
    </citation>
    <scope>NUCLEOTIDE SEQUENCE [LARGE SCALE GENOMIC DNA]</scope>
    <source>
        <strain evidence="5">WG-1MB</strain>
    </source>
</reference>
<evidence type="ECO:0000313" key="3">
    <source>
        <dbReference type="EMBL" id="SNX99623.1"/>
    </source>
</evidence>
<evidence type="ECO:0000313" key="7">
    <source>
        <dbReference type="Proteomes" id="UP000295404"/>
    </source>
</evidence>
<keyword evidence="1" id="KW-1133">Transmembrane helix</keyword>
<gene>
    <name evidence="2" type="ORF">B0H22_102212</name>
    <name evidence="4" type="ORF">C7960_0099</name>
    <name evidence="3" type="ORF">SAMN06295989_10167</name>
</gene>
<dbReference type="Proteomes" id="UP000217726">
    <property type="component" value="Unassembled WGS sequence"/>
</dbReference>
<dbReference type="EMBL" id="OBDR01000001">
    <property type="protein sequence ID" value="SNX99623.1"/>
    <property type="molecule type" value="Genomic_DNA"/>
</dbReference>
<reference evidence="3" key="2">
    <citation type="submission" date="2017-09" db="EMBL/GenBank/DDBJ databases">
        <authorList>
            <person name="Ehlers B."/>
            <person name="Leendertz F.H."/>
        </authorList>
    </citation>
    <scope>NUCLEOTIDE SEQUENCE [LARGE SCALE GENOMIC DNA]</scope>
    <source>
        <strain evidence="3">WG-1MB</strain>
    </source>
</reference>
<keyword evidence="5" id="KW-1185">Reference proteome</keyword>
<proteinExistence type="predicted"/>
<reference evidence="4 7" key="3">
    <citation type="submission" date="2019-03" db="EMBL/GenBank/DDBJ databases">
        <title>Subsurface microbial communities from deep shales in Ohio and West Virginia, USA.</title>
        <authorList>
            <person name="Wrighton K."/>
        </authorList>
    </citation>
    <scope>NUCLEOTIDE SEQUENCE [LARGE SCALE GENOMIC DNA]</scope>
    <source>
        <strain evidence="2 6">DSM 10369</strain>
        <strain evidence="4 7">WG1_MB</strain>
    </source>
</reference>
<dbReference type="RefSeq" id="WP_164909062.1">
    <property type="nucleotide sequence ID" value="NZ_OBDR01000001.1"/>
</dbReference>
<protein>
    <submittedName>
        <fullName evidence="3">Uncharacterized protein</fullName>
    </submittedName>
</protein>
<evidence type="ECO:0000313" key="6">
    <source>
        <dbReference type="Proteomes" id="UP000251060"/>
    </source>
</evidence>
<name>A0A285ELB4_9EURY</name>
<keyword evidence="1" id="KW-0472">Membrane</keyword>
<dbReference type="AlphaFoldDB" id="A0A285ELB4"/>
<dbReference type="EMBL" id="SMMS01000001">
    <property type="protein sequence ID" value="TCL11005.1"/>
    <property type="molecule type" value="Genomic_DNA"/>
</dbReference>
<evidence type="ECO:0000313" key="5">
    <source>
        <dbReference type="Proteomes" id="UP000217726"/>
    </source>
</evidence>
<sequence length="53" mass="6225">MEIYQNESIHEKSDLTRQANRSMTIYEMVFMMVILAFGLFSLYRLAAYANLIS</sequence>
<evidence type="ECO:0000256" key="1">
    <source>
        <dbReference type="SAM" id="Phobius"/>
    </source>
</evidence>
<organism evidence="3 5">
    <name type="scientific">Methanohalophilus euhalobius</name>
    <dbReference type="NCBI Taxonomy" id="51203"/>
    <lineage>
        <taxon>Archaea</taxon>
        <taxon>Methanobacteriati</taxon>
        <taxon>Methanobacteriota</taxon>
        <taxon>Stenosarchaea group</taxon>
        <taxon>Methanomicrobia</taxon>
        <taxon>Methanosarcinales</taxon>
        <taxon>Methanosarcinaceae</taxon>
        <taxon>Methanohalophilus</taxon>
    </lineage>
</organism>
<dbReference type="Proteomes" id="UP000295404">
    <property type="component" value="Unassembled WGS sequence"/>
</dbReference>
<keyword evidence="1" id="KW-0812">Transmembrane</keyword>
<dbReference type="OrthoDB" id="120719at2157"/>
<dbReference type="Proteomes" id="UP000251060">
    <property type="component" value="Unassembled WGS sequence"/>
</dbReference>
<dbReference type="EMBL" id="PVBU01000002">
    <property type="protein sequence ID" value="PQV43488.1"/>
    <property type="molecule type" value="Genomic_DNA"/>
</dbReference>
<evidence type="ECO:0000313" key="4">
    <source>
        <dbReference type="EMBL" id="TCL11005.1"/>
    </source>
</evidence>